<feature type="transmembrane region" description="Helical" evidence="1">
    <location>
        <begin position="51"/>
        <end position="68"/>
    </location>
</feature>
<comment type="caution">
    <text evidence="2">The sequence shown here is derived from an EMBL/GenBank/DDBJ whole genome shotgun (WGS) entry which is preliminary data.</text>
</comment>
<accession>A0ABN9VD11</accession>
<organism evidence="2 3">
    <name type="scientific">Prorocentrum cordatum</name>
    <dbReference type="NCBI Taxonomy" id="2364126"/>
    <lineage>
        <taxon>Eukaryota</taxon>
        <taxon>Sar</taxon>
        <taxon>Alveolata</taxon>
        <taxon>Dinophyceae</taxon>
        <taxon>Prorocentrales</taxon>
        <taxon>Prorocentraceae</taxon>
        <taxon>Prorocentrum</taxon>
    </lineage>
</organism>
<gene>
    <name evidence="2" type="ORF">PCOR1329_LOCUS56942</name>
</gene>
<proteinExistence type="predicted"/>
<evidence type="ECO:0000256" key="1">
    <source>
        <dbReference type="SAM" id="Phobius"/>
    </source>
</evidence>
<keyword evidence="1" id="KW-0812">Transmembrane</keyword>
<protein>
    <submittedName>
        <fullName evidence="2">Uncharacterized protein</fullName>
    </submittedName>
</protein>
<dbReference type="EMBL" id="CAUYUJ010017023">
    <property type="protein sequence ID" value="CAK0870983.1"/>
    <property type="molecule type" value="Genomic_DNA"/>
</dbReference>
<name>A0ABN9VD11_9DINO</name>
<keyword evidence="1" id="KW-0472">Membrane</keyword>
<sequence length="131" mass="14391">MHWREVVPVSVAPLATRVASRPRPQLVMELPFTVARHASVPAATWGRKRRALAAISPVFSVLLLRLSFQGWGTFSASWCGVPAWLCCVSLGLVASAGVLLGSSEARQPPWHSLLLLQAFVCAIWKRKNHIK</sequence>
<reference evidence="2" key="1">
    <citation type="submission" date="2023-10" db="EMBL/GenBank/DDBJ databases">
        <authorList>
            <person name="Chen Y."/>
            <person name="Shah S."/>
            <person name="Dougan E. K."/>
            <person name="Thang M."/>
            <person name="Chan C."/>
        </authorList>
    </citation>
    <scope>NUCLEOTIDE SEQUENCE [LARGE SCALE GENOMIC DNA]</scope>
</reference>
<keyword evidence="1" id="KW-1133">Transmembrane helix</keyword>
<dbReference type="Proteomes" id="UP001189429">
    <property type="component" value="Unassembled WGS sequence"/>
</dbReference>
<keyword evidence="3" id="KW-1185">Reference proteome</keyword>
<feature type="transmembrane region" description="Helical" evidence="1">
    <location>
        <begin position="80"/>
        <end position="102"/>
    </location>
</feature>
<evidence type="ECO:0000313" key="3">
    <source>
        <dbReference type="Proteomes" id="UP001189429"/>
    </source>
</evidence>
<evidence type="ECO:0000313" key="2">
    <source>
        <dbReference type="EMBL" id="CAK0870983.1"/>
    </source>
</evidence>